<dbReference type="AlphaFoldDB" id="A0AAU9LNC5"/>
<reference evidence="2 3" key="1">
    <citation type="submission" date="2022-01" db="EMBL/GenBank/DDBJ databases">
        <authorList>
            <person name="Xiong W."/>
            <person name="Schranz E."/>
        </authorList>
    </citation>
    <scope>NUCLEOTIDE SEQUENCE [LARGE SCALE GENOMIC DNA]</scope>
</reference>
<proteinExistence type="predicted"/>
<keyword evidence="3" id="KW-1185">Reference proteome</keyword>
<feature type="compositionally biased region" description="Basic and acidic residues" evidence="1">
    <location>
        <begin position="81"/>
        <end position="91"/>
    </location>
</feature>
<evidence type="ECO:0000313" key="3">
    <source>
        <dbReference type="Proteomes" id="UP001157418"/>
    </source>
</evidence>
<protein>
    <submittedName>
        <fullName evidence="2">Uncharacterized protein</fullName>
    </submittedName>
</protein>
<evidence type="ECO:0000313" key="2">
    <source>
        <dbReference type="EMBL" id="CAH1416286.1"/>
    </source>
</evidence>
<gene>
    <name evidence="2" type="ORF">LVIROSA_LOCUS4061</name>
</gene>
<evidence type="ECO:0000256" key="1">
    <source>
        <dbReference type="SAM" id="MobiDB-lite"/>
    </source>
</evidence>
<feature type="region of interest" description="Disordered" evidence="1">
    <location>
        <begin position="45"/>
        <end position="91"/>
    </location>
</feature>
<accession>A0AAU9LNC5</accession>
<sequence length="91" mass="10464">MELLLPVSNNNIAWLNHDKDPVYILPYSNISTFTTKDHETWFLPGELRSEEHADDGGDNDDGCDDDDDIQMDDTDNDDIPFEAKDHYDHPI</sequence>
<feature type="compositionally biased region" description="Acidic residues" evidence="1">
    <location>
        <begin position="56"/>
        <end position="80"/>
    </location>
</feature>
<comment type="caution">
    <text evidence="2">The sequence shown here is derived from an EMBL/GenBank/DDBJ whole genome shotgun (WGS) entry which is preliminary data.</text>
</comment>
<organism evidence="2 3">
    <name type="scientific">Lactuca virosa</name>
    <dbReference type="NCBI Taxonomy" id="75947"/>
    <lineage>
        <taxon>Eukaryota</taxon>
        <taxon>Viridiplantae</taxon>
        <taxon>Streptophyta</taxon>
        <taxon>Embryophyta</taxon>
        <taxon>Tracheophyta</taxon>
        <taxon>Spermatophyta</taxon>
        <taxon>Magnoliopsida</taxon>
        <taxon>eudicotyledons</taxon>
        <taxon>Gunneridae</taxon>
        <taxon>Pentapetalae</taxon>
        <taxon>asterids</taxon>
        <taxon>campanulids</taxon>
        <taxon>Asterales</taxon>
        <taxon>Asteraceae</taxon>
        <taxon>Cichorioideae</taxon>
        <taxon>Cichorieae</taxon>
        <taxon>Lactucinae</taxon>
        <taxon>Lactuca</taxon>
    </lineage>
</organism>
<dbReference type="EMBL" id="CAKMRJ010000002">
    <property type="protein sequence ID" value="CAH1416286.1"/>
    <property type="molecule type" value="Genomic_DNA"/>
</dbReference>
<name>A0AAU9LNC5_9ASTR</name>
<dbReference type="Proteomes" id="UP001157418">
    <property type="component" value="Unassembled WGS sequence"/>
</dbReference>